<dbReference type="AlphaFoldDB" id="A0A9E3HCZ7"/>
<dbReference type="GO" id="GO:0004252">
    <property type="term" value="F:serine-type endopeptidase activity"/>
    <property type="evidence" value="ECO:0007669"/>
    <property type="project" value="UniProtKB-UniRule"/>
</dbReference>
<dbReference type="PANTHER" id="PTHR43806:SF11">
    <property type="entry name" value="CEREVISIN-RELATED"/>
    <property type="match status" value="1"/>
</dbReference>
<dbReference type="Pfam" id="PF04151">
    <property type="entry name" value="PPC"/>
    <property type="match status" value="2"/>
</dbReference>
<dbReference type="PRINTS" id="PR00723">
    <property type="entry name" value="SUBTILISIN"/>
</dbReference>
<keyword evidence="3 5" id="KW-0378">Hydrolase</keyword>
<dbReference type="InterPro" id="IPR036852">
    <property type="entry name" value="Peptidase_S8/S53_dom_sf"/>
</dbReference>
<feature type="active site" description="Charge relay system" evidence="5">
    <location>
        <position position="443"/>
    </location>
</feature>
<dbReference type="InterPro" id="IPR000209">
    <property type="entry name" value="Peptidase_S8/S53_dom"/>
</dbReference>
<organism evidence="8 9">
    <name type="scientific">Pelatocladus maniniholoensis HA4357-MV3</name>
    <dbReference type="NCBI Taxonomy" id="1117104"/>
    <lineage>
        <taxon>Bacteria</taxon>
        <taxon>Bacillati</taxon>
        <taxon>Cyanobacteriota</taxon>
        <taxon>Cyanophyceae</taxon>
        <taxon>Nostocales</taxon>
        <taxon>Nostocaceae</taxon>
        <taxon>Pelatocladus</taxon>
    </lineage>
</organism>
<name>A0A9E3HCZ7_9NOST</name>
<evidence type="ECO:0000256" key="3">
    <source>
        <dbReference type="ARBA" id="ARBA00022801"/>
    </source>
</evidence>
<evidence type="ECO:0000313" key="8">
    <source>
        <dbReference type="EMBL" id="MBW4434935.1"/>
    </source>
</evidence>
<keyword evidence="4 5" id="KW-0720">Serine protease</keyword>
<gene>
    <name evidence="8" type="ORF">KME28_25295</name>
</gene>
<dbReference type="GO" id="GO:0006508">
    <property type="term" value="P:proteolysis"/>
    <property type="evidence" value="ECO:0007669"/>
    <property type="project" value="UniProtKB-KW"/>
</dbReference>
<comment type="caution">
    <text evidence="8">The sequence shown here is derived from an EMBL/GenBank/DDBJ whole genome shotgun (WGS) entry which is preliminary data.</text>
</comment>
<dbReference type="InterPro" id="IPR050131">
    <property type="entry name" value="Peptidase_S8_subtilisin-like"/>
</dbReference>
<keyword evidence="2 5" id="KW-0645">Protease</keyword>
<protein>
    <submittedName>
        <fullName evidence="8">S8 family serine peptidase</fullName>
    </submittedName>
</protein>
<feature type="active site" description="Charge relay system" evidence="5">
    <location>
        <position position="631"/>
    </location>
</feature>
<dbReference type="Gene3D" id="3.40.50.200">
    <property type="entry name" value="Peptidase S8/S53 domain"/>
    <property type="match status" value="1"/>
</dbReference>
<feature type="active site" description="Charge relay system" evidence="5">
    <location>
        <position position="409"/>
    </location>
</feature>
<evidence type="ECO:0000256" key="5">
    <source>
        <dbReference type="PROSITE-ProRule" id="PRU01240"/>
    </source>
</evidence>
<sequence>MSSDLTGNSLDQARSFTFTNNSYTFSDQVSLKDPVDFYKFTLEGKSSFLLDLTHLSANADVQLIQDANGNGVTDKGEVIAASKRAGKKAESINTTLEAGTYYIQVHSTGRAKTKYELSVSAIPIDNAGNTLDTAWNIGEISANSQTISYRDWVGKSDSYDYYKFNISSTGDVSLSLKDLGADADIRLLNWQGENLAGSANIDNTDEFITSNLTAGTYYVEIYSYNGNQTFYNLHLSLTSPDSTAVIQSSDQLGSVDDGNSTAIIPTTANSNQGTLRADTFIYTSNSTQTVFSGKGNIDFGSGGRDILDLSAFVSTQVLSFNYANTTNGGVIYDPGNSVARVFDAIAFSDGKQILFEGIDTIKFADTVINLSVTPNDPLFNKQWNLHMMDVQKAWRFTTGSDQVLIGIEDTGLAPDVNGYLHPDLRFTNSIGSNYFDEYSSSSHGTLVQGTIAAASNNNIGIAGINWNSPVMQIDVIGGNPGDYSLADATQTLINWAHSQNKPIVINLSLSGGYSTALEELIANNQNDVLFVLATGNGNQNTISSPADLAKKYKNVTAVGASWGTQDYYGNPKTPGTRVDYPSEGVQWWGSNYGEGLTLVAPTEFTSTSATRNTSDQFYNKLDYATNFNGTSAATANVTGVASLVWSANRSLTATQIRSILSDTAYDLGTPGYDTVYGYGVVNSDAAVRRAIALSRVETTV</sequence>
<evidence type="ECO:0000256" key="2">
    <source>
        <dbReference type="ARBA" id="ARBA00022670"/>
    </source>
</evidence>
<dbReference type="InterPro" id="IPR015500">
    <property type="entry name" value="Peptidase_S8_subtilisin-rel"/>
</dbReference>
<feature type="domain" description="Peptidase C-terminal archaeal/bacterial" evidence="7">
    <location>
        <begin position="35"/>
        <end position="107"/>
    </location>
</feature>
<feature type="domain" description="Peptidase C-terminal archaeal/bacterial" evidence="7">
    <location>
        <begin position="159"/>
        <end position="223"/>
    </location>
</feature>
<dbReference type="InterPro" id="IPR007280">
    <property type="entry name" value="Peptidase_C_arc/bac"/>
</dbReference>
<evidence type="ECO:0000313" key="9">
    <source>
        <dbReference type="Proteomes" id="UP000813215"/>
    </source>
</evidence>
<evidence type="ECO:0000259" key="7">
    <source>
        <dbReference type="Pfam" id="PF04151"/>
    </source>
</evidence>
<dbReference type="EMBL" id="JAHHHW010000146">
    <property type="protein sequence ID" value="MBW4434935.1"/>
    <property type="molecule type" value="Genomic_DNA"/>
</dbReference>
<evidence type="ECO:0000256" key="1">
    <source>
        <dbReference type="ARBA" id="ARBA00011073"/>
    </source>
</evidence>
<dbReference type="Proteomes" id="UP000813215">
    <property type="component" value="Unassembled WGS sequence"/>
</dbReference>
<reference evidence="8" key="2">
    <citation type="journal article" date="2022" name="Microbiol. Resour. Announc.">
        <title>Metagenome Sequencing to Explore Phylogenomics of Terrestrial Cyanobacteria.</title>
        <authorList>
            <person name="Ward R.D."/>
            <person name="Stajich J.E."/>
            <person name="Johansen J.R."/>
            <person name="Huntemann M."/>
            <person name="Clum A."/>
            <person name="Foster B."/>
            <person name="Foster B."/>
            <person name="Roux S."/>
            <person name="Palaniappan K."/>
            <person name="Varghese N."/>
            <person name="Mukherjee S."/>
            <person name="Reddy T.B.K."/>
            <person name="Daum C."/>
            <person name="Copeland A."/>
            <person name="Chen I.A."/>
            <person name="Ivanova N.N."/>
            <person name="Kyrpides N.C."/>
            <person name="Shapiro N."/>
            <person name="Eloe-Fadrosh E.A."/>
            <person name="Pietrasiak N."/>
        </authorList>
    </citation>
    <scope>NUCLEOTIDE SEQUENCE</scope>
    <source>
        <strain evidence="8">HA4357-MV3</strain>
    </source>
</reference>
<evidence type="ECO:0000259" key="6">
    <source>
        <dbReference type="Pfam" id="PF00082"/>
    </source>
</evidence>
<accession>A0A9E3HCZ7</accession>
<comment type="similarity">
    <text evidence="1 5">Belongs to the peptidase S8 family.</text>
</comment>
<dbReference type="SUPFAM" id="SSF52743">
    <property type="entry name" value="Subtilisin-like"/>
    <property type="match status" value="1"/>
</dbReference>
<reference evidence="8" key="1">
    <citation type="submission" date="2021-05" db="EMBL/GenBank/DDBJ databases">
        <authorList>
            <person name="Pietrasiak N."/>
            <person name="Ward R."/>
            <person name="Stajich J.E."/>
            <person name="Kurbessoian T."/>
        </authorList>
    </citation>
    <scope>NUCLEOTIDE SEQUENCE</scope>
    <source>
        <strain evidence="8">HA4357-MV3</strain>
    </source>
</reference>
<dbReference type="PROSITE" id="PS51892">
    <property type="entry name" value="SUBTILASE"/>
    <property type="match status" value="1"/>
</dbReference>
<dbReference type="PANTHER" id="PTHR43806">
    <property type="entry name" value="PEPTIDASE S8"/>
    <property type="match status" value="1"/>
</dbReference>
<dbReference type="Gene3D" id="2.60.120.380">
    <property type="match status" value="2"/>
</dbReference>
<dbReference type="Pfam" id="PF00082">
    <property type="entry name" value="Peptidase_S8"/>
    <property type="match status" value="1"/>
</dbReference>
<proteinExistence type="inferred from homology"/>
<feature type="domain" description="Peptidase S8/S53" evidence="6">
    <location>
        <begin position="401"/>
        <end position="679"/>
    </location>
</feature>
<dbReference type="SUPFAM" id="SSF89260">
    <property type="entry name" value="Collagen-binding domain"/>
    <property type="match status" value="2"/>
</dbReference>
<evidence type="ECO:0000256" key="4">
    <source>
        <dbReference type="ARBA" id="ARBA00022825"/>
    </source>
</evidence>